<dbReference type="EMBL" id="JAYERP010000001">
    <property type="protein sequence ID" value="MEA3569287.1"/>
    <property type="molecule type" value="Genomic_DNA"/>
</dbReference>
<organism evidence="8 9">
    <name type="scientific">Paenibacillus phoenicis</name>
    <dbReference type="NCBI Taxonomy" id="554117"/>
    <lineage>
        <taxon>Bacteria</taxon>
        <taxon>Bacillati</taxon>
        <taxon>Bacillota</taxon>
        <taxon>Bacilli</taxon>
        <taxon>Bacillales</taxon>
        <taxon>Paenibacillaceae</taxon>
        <taxon>Paenibacillus</taxon>
    </lineage>
</organism>
<keyword evidence="7" id="KW-1005">Bacterial flagellum biogenesis</keyword>
<comment type="similarity">
    <text evidence="2 7">Belongs to the FHIPEP (flagella/HR/invasion proteins export pore) family.</text>
</comment>
<reference evidence="8 9" key="1">
    <citation type="submission" date="2023-12" db="EMBL/GenBank/DDBJ databases">
        <title>Whole genome sequencing of Paenibacillus phoenicis isolated from the Phoenix Mars Lander spacecraft assembly facility.</title>
        <authorList>
            <person name="Garcia A."/>
            <person name="Venkateswaran K."/>
        </authorList>
    </citation>
    <scope>NUCLEOTIDE SEQUENCE [LARGE SCALE GENOMIC DNA]</scope>
    <source>
        <strain evidence="8 9">3PO2SA</strain>
    </source>
</reference>
<evidence type="ECO:0000256" key="5">
    <source>
        <dbReference type="ARBA" id="ARBA00022989"/>
    </source>
</evidence>
<keyword evidence="5 7" id="KW-1133">Transmembrane helix</keyword>
<proteinExistence type="inferred from homology"/>
<keyword evidence="4 7" id="KW-0812">Transmembrane</keyword>
<dbReference type="Pfam" id="PF00771">
    <property type="entry name" value="FHIPEP"/>
    <property type="match status" value="1"/>
</dbReference>
<evidence type="ECO:0000313" key="8">
    <source>
        <dbReference type="EMBL" id="MEA3569287.1"/>
    </source>
</evidence>
<keyword evidence="7" id="KW-0653">Protein transport</keyword>
<dbReference type="InterPro" id="IPR025505">
    <property type="entry name" value="FHIPEP_CS"/>
</dbReference>
<evidence type="ECO:0000313" key="9">
    <source>
        <dbReference type="Proteomes" id="UP001292216"/>
    </source>
</evidence>
<dbReference type="InterPro" id="IPR042194">
    <property type="entry name" value="FHIPEP_1"/>
</dbReference>
<gene>
    <name evidence="7 8" type="primary">flhA</name>
    <name evidence="8" type="ORF">U9M73_04670</name>
</gene>
<accession>A0ABU5PHW1</accession>
<dbReference type="NCBIfam" id="TIGR01398">
    <property type="entry name" value="FlhA"/>
    <property type="match status" value="1"/>
</dbReference>
<feature type="transmembrane region" description="Helical" evidence="7">
    <location>
        <begin position="231"/>
        <end position="249"/>
    </location>
</feature>
<keyword evidence="8" id="KW-0969">Cilium</keyword>
<dbReference type="Proteomes" id="UP001292216">
    <property type="component" value="Unassembled WGS sequence"/>
</dbReference>
<dbReference type="InterPro" id="IPR006301">
    <property type="entry name" value="FlhA"/>
</dbReference>
<comment type="caution">
    <text evidence="7">Lacks conserved residue(s) required for the propagation of feature annotation.</text>
</comment>
<evidence type="ECO:0000256" key="6">
    <source>
        <dbReference type="ARBA" id="ARBA00023136"/>
    </source>
</evidence>
<comment type="caution">
    <text evidence="8">The sequence shown here is derived from an EMBL/GenBank/DDBJ whole genome shotgun (WGS) entry which is preliminary data.</text>
</comment>
<dbReference type="PIRSF" id="PIRSF005419">
    <property type="entry name" value="FlhA"/>
    <property type="match status" value="1"/>
</dbReference>
<feature type="transmembrane region" description="Helical" evidence="7">
    <location>
        <begin position="54"/>
        <end position="73"/>
    </location>
</feature>
<feature type="transmembrane region" description="Helical" evidence="7">
    <location>
        <begin position="31"/>
        <end position="47"/>
    </location>
</feature>
<dbReference type="PANTHER" id="PTHR30161:SF1">
    <property type="entry name" value="FLAGELLAR BIOSYNTHESIS PROTEIN FLHA-RELATED"/>
    <property type="match status" value="1"/>
</dbReference>
<dbReference type="Gene3D" id="3.40.50.12790">
    <property type="entry name" value="FHIPEP family, domain 4"/>
    <property type="match status" value="1"/>
</dbReference>
<evidence type="ECO:0000256" key="4">
    <source>
        <dbReference type="ARBA" id="ARBA00022692"/>
    </source>
</evidence>
<dbReference type="InterPro" id="IPR042196">
    <property type="entry name" value="FHIPEP_4"/>
</dbReference>
<dbReference type="PRINTS" id="PR00949">
    <property type="entry name" value="TYPE3IMAPROT"/>
</dbReference>
<keyword evidence="9" id="KW-1185">Reference proteome</keyword>
<keyword evidence="8" id="KW-0282">Flagellum</keyword>
<feature type="transmembrane region" description="Helical" evidence="7">
    <location>
        <begin position="189"/>
        <end position="211"/>
    </location>
</feature>
<evidence type="ECO:0000256" key="2">
    <source>
        <dbReference type="ARBA" id="ARBA00008835"/>
    </source>
</evidence>
<dbReference type="RefSeq" id="WP_009223022.1">
    <property type="nucleotide sequence ID" value="NZ_CBCSKM010000005.1"/>
</dbReference>
<keyword evidence="6 7" id="KW-0472">Membrane</keyword>
<keyword evidence="7" id="KW-1006">Bacterial flagellum protein export</keyword>
<dbReference type="InterPro" id="IPR042193">
    <property type="entry name" value="FHIPEP_3"/>
</dbReference>
<dbReference type="InterPro" id="IPR001712">
    <property type="entry name" value="T3SS_FHIPEP"/>
</dbReference>
<evidence type="ECO:0000256" key="1">
    <source>
        <dbReference type="ARBA" id="ARBA00004651"/>
    </source>
</evidence>
<dbReference type="Gene3D" id="1.10.8.540">
    <property type="entry name" value="FHIPEP family, domain 3"/>
    <property type="match status" value="1"/>
</dbReference>
<name>A0ABU5PHW1_9BACL</name>
<comment type="subcellular location">
    <subcellularLocation>
        <location evidence="1 7">Cell membrane</location>
        <topology evidence="1 7">Multi-pass membrane protein</topology>
    </subcellularLocation>
</comment>
<evidence type="ECO:0000256" key="3">
    <source>
        <dbReference type="ARBA" id="ARBA00022475"/>
    </source>
</evidence>
<protein>
    <recommendedName>
        <fullName evidence="7">Flagellar biosynthesis protein FlhA</fullName>
    </recommendedName>
</protein>
<dbReference type="PANTHER" id="PTHR30161">
    <property type="entry name" value="FLAGELLAR EXPORT PROTEIN, MEMBRANE FLHA SUBUNIT-RELATED"/>
    <property type="match status" value="1"/>
</dbReference>
<keyword evidence="3 7" id="KW-1003">Cell membrane</keyword>
<sequence>MKKFKDLFILVGIIGIVLLMIVPIPTWLLDILLIINISLALIILLVAMNTKEALQFSIFPAMLLVTTLFRLALNVSTTKLILGQAKAGHVVATFGSWVSHGEPVVGFVVFLILVVVQFIVITKGSERVAEVAARFTLDAMPGKQMSIDADLNAGLINEQQARERRNKIEREADFYGAMDGASKFVKGDAIASIIILLINLIGGFIIGMTIHGMSFNDALSTYSLLTIGDGLVSQIPALLISTAAGLIVTRASSEGNLADDITGQLFTYPKLLFVVAGTIALLGTFTPIGIWTTYPFAGLMVFAAIKMQKNMDRRQIEQEQQEEEQQIEEVRSPESVINLLQVDPIEFEFGYGLIPLADTGQGGDLLDRIIMIRRQCALELGLVVPVIRIRDNIQLKPNEYVIKIKGNVVGGGELLLNHYLAMSPGMDDDTITGIETREPAFGLPALWIDEATKDRAELAGYTVVDPPSVVATHLTELIKKHAHELLGRQETKALVDNLKENYAVLVDELIPSVLSIGDVQKVLAKLLKEKISIRDMVTIFETLADYGTYTKDPDVLTEYVRQALSRQITQQYTQPGETMRVITVGPNLEKKIAESVQQTEQGSYLALDPASTQTVFQKLTEQINRLVQTGHQPILLTSPTIRMYLRQIIERSMQDIPVLSYSELEPNVEIQSVGVVNL</sequence>
<feature type="transmembrane region" description="Helical" evidence="7">
    <location>
        <begin position="104"/>
        <end position="121"/>
    </location>
</feature>
<dbReference type="Gene3D" id="3.40.30.60">
    <property type="entry name" value="FHIPEP family, domain 1"/>
    <property type="match status" value="1"/>
</dbReference>
<comment type="function">
    <text evidence="7">Required for formation of the rod structure of the flagellar apparatus. Together with FliI and FliH, may constitute the export apparatus of flagellin.</text>
</comment>
<feature type="transmembrane region" description="Helical" evidence="7">
    <location>
        <begin position="7"/>
        <end position="25"/>
    </location>
</feature>
<dbReference type="PROSITE" id="PS00994">
    <property type="entry name" value="FHIPEP"/>
    <property type="match status" value="1"/>
</dbReference>
<evidence type="ECO:0000256" key="7">
    <source>
        <dbReference type="RuleBase" id="RU364093"/>
    </source>
</evidence>
<keyword evidence="7" id="KW-0813">Transport</keyword>
<keyword evidence="8" id="KW-0966">Cell projection</keyword>